<protein>
    <submittedName>
        <fullName evidence="9">Uncharacterized protein</fullName>
    </submittedName>
</protein>
<dbReference type="InterPro" id="IPR001227">
    <property type="entry name" value="Ac_transferase_dom_sf"/>
</dbReference>
<dbReference type="InterPro" id="IPR014030">
    <property type="entry name" value="Ketoacyl_synth_N"/>
</dbReference>
<dbReference type="InterPro" id="IPR020806">
    <property type="entry name" value="PKS_PP-bd"/>
</dbReference>
<dbReference type="InterPro" id="IPR049551">
    <property type="entry name" value="PKS_DH_C"/>
</dbReference>
<dbReference type="InterPro" id="IPR014031">
    <property type="entry name" value="Ketoacyl_synth_C"/>
</dbReference>
<dbReference type="Gene3D" id="3.40.50.720">
    <property type="entry name" value="NAD(P)-binding Rossmann-like Domain"/>
    <property type="match status" value="2"/>
</dbReference>
<dbReference type="GO" id="GO:1901336">
    <property type="term" value="P:lactone biosynthetic process"/>
    <property type="evidence" value="ECO:0007669"/>
    <property type="project" value="UniProtKB-ARBA"/>
</dbReference>
<dbReference type="InterPro" id="IPR032821">
    <property type="entry name" value="PKS_assoc"/>
</dbReference>
<evidence type="ECO:0000256" key="5">
    <source>
        <dbReference type="PROSITE-ProRule" id="PRU01363"/>
    </source>
</evidence>
<dbReference type="Pfam" id="PF13602">
    <property type="entry name" value="ADH_zinc_N_2"/>
    <property type="match status" value="1"/>
</dbReference>
<dbReference type="InterPro" id="IPR042104">
    <property type="entry name" value="PKS_dehydratase_sf"/>
</dbReference>
<dbReference type="InterPro" id="IPR013968">
    <property type="entry name" value="PKS_KR"/>
</dbReference>
<evidence type="ECO:0000256" key="4">
    <source>
        <dbReference type="ARBA" id="ARBA00023268"/>
    </source>
</evidence>
<dbReference type="SUPFAM" id="SSF55048">
    <property type="entry name" value="Probable ACP-binding domain of malonyl-CoA ACP transacylase"/>
    <property type="match status" value="1"/>
</dbReference>
<feature type="domain" description="Ketosynthase family 3 (KS3)" evidence="7">
    <location>
        <begin position="11"/>
        <end position="435"/>
    </location>
</feature>
<keyword evidence="2" id="KW-0597">Phosphoprotein</keyword>
<dbReference type="InterPro" id="IPR050091">
    <property type="entry name" value="PKS_NRPS_Biosynth_Enz"/>
</dbReference>
<dbReference type="CDD" id="cd05195">
    <property type="entry name" value="enoyl_red"/>
    <property type="match status" value="1"/>
</dbReference>
<evidence type="ECO:0000259" key="8">
    <source>
        <dbReference type="PROSITE" id="PS52019"/>
    </source>
</evidence>
<dbReference type="GO" id="GO:0016491">
    <property type="term" value="F:oxidoreductase activity"/>
    <property type="evidence" value="ECO:0007669"/>
    <property type="project" value="InterPro"/>
</dbReference>
<dbReference type="PANTHER" id="PTHR43775:SF29">
    <property type="entry name" value="ASPERFURANONE POLYKETIDE SYNTHASE AFOG-RELATED"/>
    <property type="match status" value="1"/>
</dbReference>
<dbReference type="Pfam" id="PF00698">
    <property type="entry name" value="Acyl_transf_1"/>
    <property type="match status" value="1"/>
</dbReference>
<dbReference type="Pfam" id="PF14765">
    <property type="entry name" value="PS-DH"/>
    <property type="match status" value="1"/>
</dbReference>
<dbReference type="Pfam" id="PF00109">
    <property type="entry name" value="ketoacyl-synt"/>
    <property type="match status" value="1"/>
</dbReference>
<dbReference type="SMART" id="SM00829">
    <property type="entry name" value="PKS_ER"/>
    <property type="match status" value="1"/>
</dbReference>
<dbReference type="Gene3D" id="3.10.129.110">
    <property type="entry name" value="Polyketide synthase dehydratase"/>
    <property type="match status" value="1"/>
</dbReference>
<evidence type="ECO:0000256" key="1">
    <source>
        <dbReference type="ARBA" id="ARBA00022450"/>
    </source>
</evidence>
<dbReference type="SUPFAM" id="SSF52151">
    <property type="entry name" value="FabD/lysophospholipase-like"/>
    <property type="match status" value="1"/>
</dbReference>
<feature type="active site" description="Proton donor; for dehydratase activity" evidence="5">
    <location>
        <position position="1156"/>
    </location>
</feature>
<accession>A0A0D2K6E5</accession>
<dbReference type="InterPro" id="IPR016035">
    <property type="entry name" value="Acyl_Trfase/lysoPLipase"/>
</dbReference>
<dbReference type="Proteomes" id="UP000053411">
    <property type="component" value="Unassembled WGS sequence"/>
</dbReference>
<dbReference type="Gene3D" id="3.40.47.10">
    <property type="match status" value="1"/>
</dbReference>
<dbReference type="PANTHER" id="PTHR43775">
    <property type="entry name" value="FATTY ACID SYNTHASE"/>
    <property type="match status" value="1"/>
</dbReference>
<dbReference type="GO" id="GO:0006633">
    <property type="term" value="P:fatty acid biosynthetic process"/>
    <property type="evidence" value="ECO:0007669"/>
    <property type="project" value="TreeGrafter"/>
</dbReference>
<dbReference type="SMART" id="SM00826">
    <property type="entry name" value="PKS_DH"/>
    <property type="match status" value="1"/>
</dbReference>
<dbReference type="SMART" id="SM00825">
    <property type="entry name" value="PKS_KS"/>
    <property type="match status" value="1"/>
</dbReference>
<dbReference type="InterPro" id="IPR016036">
    <property type="entry name" value="Malonyl_transacylase_ACP-bd"/>
</dbReference>
<evidence type="ECO:0000259" key="7">
    <source>
        <dbReference type="PROSITE" id="PS52004"/>
    </source>
</evidence>
<dbReference type="InterPro" id="IPR009081">
    <property type="entry name" value="PP-bd_ACP"/>
</dbReference>
<keyword evidence="10" id="KW-1185">Reference proteome</keyword>
<dbReference type="SMART" id="SM00823">
    <property type="entry name" value="PKS_PP"/>
    <property type="match status" value="1"/>
</dbReference>
<evidence type="ECO:0000313" key="10">
    <source>
        <dbReference type="Proteomes" id="UP000053411"/>
    </source>
</evidence>
<dbReference type="PROSITE" id="PS52004">
    <property type="entry name" value="KS3_2"/>
    <property type="match status" value="1"/>
</dbReference>
<dbReference type="GO" id="GO:0030639">
    <property type="term" value="P:polyketide biosynthetic process"/>
    <property type="evidence" value="ECO:0007669"/>
    <property type="project" value="UniProtKB-ARBA"/>
</dbReference>
<feature type="active site" description="Proton acceptor; for dehydratase activity" evidence="5">
    <location>
        <position position="958"/>
    </location>
</feature>
<sequence length="2381" mass="257086">MPHASWTPGHDGSIAIVGLSCRFPGDASTPTKFWELLKNAKNAFTETTDRYNADAFYHPRSGSVQNVIPTKGGYFLKEDLYEWDAAFFNITAAEAMALDPRQRIAMEVTYEALENAGMPLQKVSGSQTACYMGSSMSDYRDSVSRDFQNYPKYHILGMSDEMIANRISHFLNIHGPSATVQTACSSSLVSTHIACQSLRSGESDMAIAGGVGLILGTEGTSHLNNLGFLNPAGHSRSFDADAGGYGRGEGCGVLILKRLETAIQDGDNIRAVIRASGVNSDGWTPGVTMPSLLAQAALIKKVYESSELDYGLTQYVEAHGTGTKAGDPIETSAIHQTIGQSKWRKKLYVGSVKPNIGHLEAAAGVASIIKGVLALEHGMIPPNLNFTKPNPAIPLDEWNMVVPTRLTPWPAAQTKRMSISGFGMGGTNAHIVLDGYNLPAKTTNGVPASRKSASKRLFLLSSQDKAGFQRVGQSLSEYLGNLGAAASSPAYLSNLAYTLAKARSGLAWRDAMIAENAAELREHLTRSLGEGAVRAPNSAPRIGFVFTGQGAQWARMGIELMDRSVFSASIARSAQYLRDLGCDWDPVNELSAFEKDSRLGVPLISQPICTVLQVALVDELRSWGVTPSKVVGHSSGEIAAAYTLGALSHRDAVAAAYYRGTVSSTPKLAAKNGGMMAVGCSPDEATALMEENNLSATVACVNSPSSVTLSGDVKTLEAIKAILNLRGTFARRLKVGVAYHSSHMHSVSMDYYAAIAEVGQDDILSDLQQQRESVSMVSSVSGHEVDASDLGPYYWVQNLISPVLFADAVKELVVPANSNGEKTVDLLIEVGPHSALGGPIEQTLRSITGVHYTSMLVRNQSALDTSMALAAELFRHGVSFDVAKVNADANCKLLTDLPPYAWNHSQKFSAIGRMQREQYTQQFPTRSLLGAMMPTMDERERVWRSFIRLNDEPWLRGHMVGSTVLFSAAGMVSIALEAAQQVVEAHKTPLSFKLRDVSFVAAMALTEDMATETVVHMRPHLLATTGNPQSFWWEFSLSSCAGPAGQLRENCRGLISVIYGESRSTYMAHEDAQTEAIRIADYRAVLKELPENYSKESFYNIFAKSGFPYGEIFQGVETCHPGVGKTCYEVKVVDIGETFTRGKLERPFLIHAATLDSMWQGWLGSTQDYAAPGDLGTEKPLVPTSIGELEVSMAMPGDIGYSIPGICRSRRRGFDEFSANISMFDKDLSKVVVSVSNLHLSPLETESGAEAGAAAVVDPAEIASEVRWNYPLDAMVPEEIEQALLSTDSATPNARLLQLIQMVIHQHPAAKVIELVHSSKDLPYTAMSKLLEGVIHHTQVQYAVAEGEGSISDEVFGQPFALGPLDAPLPSDITPADLFVVPYDLSLKFKRNLNSYVERLVRMAKPGAMIAIAIPAAVPAQDTKSLNLKANGFDLVSSTQANGEILTFYKQAGEKQINSLLANGTHQEDEVVILPAESSKGSQSFANKLQDMLHVQGYGVTIEKGTPEIESGDEKSYICLLELEKPFLENLTEADFLGIRKLMLRARRLLWVTCGDSPSLNMVDGLARCVNTEAAASNFQVLHLSRQGEKSGPSLVTRILTSSNQSADKEFREVGGLLQVPRVYEAPEENQQIRNHLQDSVQNISLSDDSAAFRLVIGKPGLLGSLNFVRDESLLAEPLGDDELELDVKAAGVNFRDIMACMGLVAVPGLGVEASGVVLKAGKNASKTFQPGDRVSTLSLGGAHATRTRCDYRVTAAVPDTMSFEEAAGAPTAHATAYFALVRLARCREGQSVLIHAATGGVGQAAIQLARHLGLIIYATVGTDDKRQLLKEQYGIPDEHIFHSRDSSFAKGVQRVTGGRGVDCVLNSLSGELLRVSWTCLAPFGTFVEIGTRDITDNMRLDMRPFAKLATFTSFDIATTIEEDPAALGEALQSAFQLLRQGKLHVPKPLTVYPCGQAESVFRTVQQGKHRGKFVLSFSGESKMKAPVMCKAKDSLRLDPGVTYLIVGGLGGLGRSLAKEFVASGARHIAFLSRSGDSKPEAKATVDQLEQLGASVKVLRGDVADQTAFHRAMAECAQEFPPIKGVIQMAMVLRDTLIENMSYEDWKIPVEPKVRGTWNLHQYFNHERPLDFMIFCSSFTGIVGNAGQAQYVAGNTYQDALAIYRRAHGLKAVSIDLGVMMEVGVIQEGAGHNFKQWEEVLGIRESTFSALMKSLINGQQNRRSTERECPPHLTVGLGTGDIIAAHGLPPPRWFQDVRFGPLAVVSNLSSPTSGGEDKGAGAPLATQLAAAAQDKDFAAAATIITGALAAKLAEILRIPLSEIDSSRPLYSYGVDSLVALEVRNWITREIKANTALLDILAAVPIETFASQIAQKSKLVVG</sequence>
<dbReference type="InterPro" id="IPR011032">
    <property type="entry name" value="GroES-like_sf"/>
</dbReference>
<dbReference type="Gene3D" id="3.40.366.10">
    <property type="entry name" value="Malonyl-Coenzyme A Acyl Carrier Protein, domain 2"/>
    <property type="match status" value="1"/>
</dbReference>
<dbReference type="GeneID" id="27708691"/>
<dbReference type="InterPro" id="IPR020807">
    <property type="entry name" value="PKS_DH"/>
</dbReference>
<reference evidence="9 10" key="1">
    <citation type="submission" date="2015-01" db="EMBL/GenBank/DDBJ databases">
        <title>The Genome Sequence of Fonsecaea multimorphosa CBS 102226.</title>
        <authorList>
            <consortium name="The Broad Institute Genomics Platform"/>
            <person name="Cuomo C."/>
            <person name="de Hoog S."/>
            <person name="Gorbushina A."/>
            <person name="Stielow B."/>
            <person name="Teixiera M."/>
            <person name="Abouelleil A."/>
            <person name="Chapman S.B."/>
            <person name="Priest M."/>
            <person name="Young S.K."/>
            <person name="Wortman J."/>
            <person name="Nusbaum C."/>
            <person name="Birren B."/>
        </authorList>
    </citation>
    <scope>NUCLEOTIDE SEQUENCE [LARGE SCALE GENOMIC DNA]</scope>
    <source>
        <strain evidence="9 10">CBS 102226</strain>
    </source>
</reference>
<feature type="region of interest" description="N-terminal hotdog fold" evidence="5">
    <location>
        <begin position="926"/>
        <end position="1062"/>
    </location>
</feature>
<dbReference type="InterPro" id="IPR036736">
    <property type="entry name" value="ACP-like_sf"/>
</dbReference>
<dbReference type="InterPro" id="IPR049900">
    <property type="entry name" value="PKS_mFAS_DH"/>
</dbReference>
<dbReference type="SMART" id="SM00822">
    <property type="entry name" value="PKS_KR"/>
    <property type="match status" value="1"/>
</dbReference>
<dbReference type="GO" id="GO:0004312">
    <property type="term" value="F:fatty acid synthase activity"/>
    <property type="evidence" value="ECO:0007669"/>
    <property type="project" value="TreeGrafter"/>
</dbReference>
<dbReference type="OrthoDB" id="329835at2759"/>
<dbReference type="SUPFAM" id="SSF50129">
    <property type="entry name" value="GroES-like"/>
    <property type="match status" value="1"/>
</dbReference>
<dbReference type="Gene3D" id="1.10.1200.10">
    <property type="entry name" value="ACP-like"/>
    <property type="match status" value="1"/>
</dbReference>
<dbReference type="Pfam" id="PF23114">
    <property type="entry name" value="NAD-bd_HRPKS_sdrA"/>
    <property type="match status" value="1"/>
</dbReference>
<evidence type="ECO:0000256" key="3">
    <source>
        <dbReference type="ARBA" id="ARBA00022679"/>
    </source>
</evidence>
<dbReference type="EMBL" id="KN848065">
    <property type="protein sequence ID" value="KIY01393.1"/>
    <property type="molecule type" value="Genomic_DNA"/>
</dbReference>
<dbReference type="Pfam" id="PF21089">
    <property type="entry name" value="PKS_DH_N"/>
    <property type="match status" value="1"/>
</dbReference>
<keyword evidence="4" id="KW-0511">Multifunctional enzyme</keyword>
<evidence type="ECO:0000313" key="9">
    <source>
        <dbReference type="EMBL" id="KIY01393.1"/>
    </source>
</evidence>
<dbReference type="InterPro" id="IPR020841">
    <property type="entry name" value="PKS_Beta-ketoAc_synthase_dom"/>
</dbReference>
<name>A0A0D2K6E5_9EURO</name>
<dbReference type="SUPFAM" id="SSF53901">
    <property type="entry name" value="Thiolase-like"/>
    <property type="match status" value="1"/>
</dbReference>
<dbReference type="STRING" id="1442371.A0A0D2K6E5"/>
<dbReference type="InterPro" id="IPR049552">
    <property type="entry name" value="PKS_DH_N"/>
</dbReference>
<dbReference type="InterPro" id="IPR057326">
    <property type="entry name" value="KR_dom"/>
</dbReference>
<dbReference type="SMART" id="SM00827">
    <property type="entry name" value="PKS_AT"/>
    <property type="match status" value="1"/>
</dbReference>
<dbReference type="Pfam" id="PF02801">
    <property type="entry name" value="Ketoacyl-synt_C"/>
    <property type="match status" value="1"/>
</dbReference>
<feature type="region of interest" description="C-terminal hotdog fold" evidence="5">
    <location>
        <begin position="1090"/>
        <end position="1249"/>
    </location>
</feature>
<dbReference type="GO" id="GO:0031177">
    <property type="term" value="F:phosphopantetheine binding"/>
    <property type="evidence" value="ECO:0007669"/>
    <property type="project" value="InterPro"/>
</dbReference>
<dbReference type="Pfam" id="PF23297">
    <property type="entry name" value="ACP_SdgA_C"/>
    <property type="match status" value="1"/>
</dbReference>
<dbReference type="InterPro" id="IPR014043">
    <property type="entry name" value="Acyl_transferase_dom"/>
</dbReference>
<feature type="domain" description="Carrier" evidence="6">
    <location>
        <begin position="2299"/>
        <end position="2376"/>
    </location>
</feature>
<dbReference type="InterPro" id="IPR056501">
    <property type="entry name" value="NAD-bd_HRPKS_sdrA"/>
</dbReference>
<dbReference type="InterPro" id="IPR020843">
    <property type="entry name" value="ER"/>
</dbReference>
<feature type="domain" description="PKS/mFAS DH" evidence="8">
    <location>
        <begin position="926"/>
        <end position="1249"/>
    </location>
</feature>
<dbReference type="FunFam" id="3.40.50.720:FF:000209">
    <property type="entry name" value="Polyketide synthase Pks12"/>
    <property type="match status" value="1"/>
</dbReference>
<evidence type="ECO:0000259" key="6">
    <source>
        <dbReference type="PROSITE" id="PS50075"/>
    </source>
</evidence>
<dbReference type="Pfam" id="PF08240">
    <property type="entry name" value="ADH_N"/>
    <property type="match status" value="1"/>
</dbReference>
<dbReference type="InterPro" id="IPR013154">
    <property type="entry name" value="ADH-like_N"/>
</dbReference>
<dbReference type="RefSeq" id="XP_016635515.1">
    <property type="nucleotide sequence ID" value="XM_016773458.1"/>
</dbReference>
<dbReference type="Pfam" id="PF08659">
    <property type="entry name" value="KR"/>
    <property type="match status" value="1"/>
</dbReference>
<dbReference type="InterPro" id="IPR016039">
    <property type="entry name" value="Thiolase-like"/>
</dbReference>
<organism evidence="9 10">
    <name type="scientific">Fonsecaea multimorphosa CBS 102226</name>
    <dbReference type="NCBI Taxonomy" id="1442371"/>
    <lineage>
        <taxon>Eukaryota</taxon>
        <taxon>Fungi</taxon>
        <taxon>Dikarya</taxon>
        <taxon>Ascomycota</taxon>
        <taxon>Pezizomycotina</taxon>
        <taxon>Eurotiomycetes</taxon>
        <taxon>Chaetothyriomycetidae</taxon>
        <taxon>Chaetothyriales</taxon>
        <taxon>Herpotrichiellaceae</taxon>
        <taxon>Fonsecaea</taxon>
    </lineage>
</organism>
<evidence type="ECO:0000256" key="2">
    <source>
        <dbReference type="ARBA" id="ARBA00022553"/>
    </source>
</evidence>
<dbReference type="SUPFAM" id="SSF51735">
    <property type="entry name" value="NAD(P)-binding Rossmann-fold domains"/>
    <property type="match status" value="2"/>
</dbReference>
<dbReference type="InterPro" id="IPR006162">
    <property type="entry name" value="Ppantetheine_attach_site"/>
</dbReference>
<dbReference type="PROSITE" id="PS52019">
    <property type="entry name" value="PKS_MFAS_DH"/>
    <property type="match status" value="1"/>
</dbReference>
<dbReference type="PROSITE" id="PS00012">
    <property type="entry name" value="PHOSPHOPANTETHEINE"/>
    <property type="match status" value="1"/>
</dbReference>
<dbReference type="InterPro" id="IPR036291">
    <property type="entry name" value="NAD(P)-bd_dom_sf"/>
</dbReference>
<dbReference type="Pfam" id="PF16197">
    <property type="entry name" value="KAsynt_C_assoc"/>
    <property type="match status" value="1"/>
</dbReference>
<dbReference type="PROSITE" id="PS50075">
    <property type="entry name" value="CARRIER"/>
    <property type="match status" value="1"/>
</dbReference>
<gene>
    <name evidence="9" type="ORF">Z520_02945</name>
</gene>
<keyword evidence="3" id="KW-0808">Transferase</keyword>
<dbReference type="Gene3D" id="3.90.180.10">
    <property type="entry name" value="Medium-chain alcohol dehydrogenases, catalytic domain"/>
    <property type="match status" value="1"/>
</dbReference>
<dbReference type="SUPFAM" id="SSF47336">
    <property type="entry name" value="ACP-like"/>
    <property type="match status" value="1"/>
</dbReference>
<dbReference type="CDD" id="cd00833">
    <property type="entry name" value="PKS"/>
    <property type="match status" value="1"/>
</dbReference>
<proteinExistence type="predicted"/>
<keyword evidence="1" id="KW-0596">Phosphopantetheine</keyword>
<dbReference type="VEuPathDB" id="FungiDB:Z520_02945"/>